<feature type="region of interest" description="Disordered" evidence="1">
    <location>
        <begin position="62"/>
        <end position="108"/>
    </location>
</feature>
<evidence type="ECO:0000313" key="2">
    <source>
        <dbReference type="EMBL" id="CEK53748.1"/>
    </source>
</evidence>
<evidence type="ECO:0000256" key="1">
    <source>
        <dbReference type="SAM" id="MobiDB-lite"/>
    </source>
</evidence>
<name>A0A0B6YC88_9EUPU</name>
<sequence length="160" mass="18302">STSSENTCEKIVRNTDDSILNDRVNRQRRYESIIDKDTGDKQQQMTNQEKIHLPRTAWAIENSEEDTATKWSPTASKANRKSTSSHKTKVFDFDGGHKKLPRKISSKSRKAKCEPVAVRLMHDVDSCAYEVPFNWKPSGDLLSESSSSEFKLNMNKTFEM</sequence>
<feature type="non-terminal residue" evidence="2">
    <location>
        <position position="160"/>
    </location>
</feature>
<dbReference type="AlphaFoldDB" id="A0A0B6YC88"/>
<feature type="compositionally biased region" description="Basic residues" evidence="1">
    <location>
        <begin position="78"/>
        <end position="88"/>
    </location>
</feature>
<reference evidence="2" key="1">
    <citation type="submission" date="2014-12" db="EMBL/GenBank/DDBJ databases">
        <title>Insight into the proteome of Arion vulgaris.</title>
        <authorList>
            <person name="Aradska J."/>
            <person name="Bulat T."/>
            <person name="Smidak R."/>
            <person name="Sarate P."/>
            <person name="Gangsoo J."/>
            <person name="Sialana F."/>
            <person name="Bilban M."/>
            <person name="Lubec G."/>
        </authorList>
    </citation>
    <scope>NUCLEOTIDE SEQUENCE</scope>
    <source>
        <tissue evidence="2">Skin</tissue>
    </source>
</reference>
<accession>A0A0B6YC88</accession>
<dbReference type="EMBL" id="HACG01006883">
    <property type="protein sequence ID" value="CEK53748.1"/>
    <property type="molecule type" value="Transcribed_RNA"/>
</dbReference>
<feature type="compositionally biased region" description="Basic residues" evidence="1">
    <location>
        <begin position="98"/>
        <end position="108"/>
    </location>
</feature>
<organism evidence="2">
    <name type="scientific">Arion vulgaris</name>
    <dbReference type="NCBI Taxonomy" id="1028688"/>
    <lineage>
        <taxon>Eukaryota</taxon>
        <taxon>Metazoa</taxon>
        <taxon>Spiralia</taxon>
        <taxon>Lophotrochozoa</taxon>
        <taxon>Mollusca</taxon>
        <taxon>Gastropoda</taxon>
        <taxon>Heterobranchia</taxon>
        <taxon>Euthyneura</taxon>
        <taxon>Panpulmonata</taxon>
        <taxon>Eupulmonata</taxon>
        <taxon>Stylommatophora</taxon>
        <taxon>Helicina</taxon>
        <taxon>Arionoidea</taxon>
        <taxon>Arionidae</taxon>
        <taxon>Arion</taxon>
    </lineage>
</organism>
<gene>
    <name evidence="2" type="primary">ORF21133</name>
</gene>
<proteinExistence type="predicted"/>
<protein>
    <submittedName>
        <fullName evidence="2">Uncharacterized protein</fullName>
    </submittedName>
</protein>
<feature type="non-terminal residue" evidence="2">
    <location>
        <position position="1"/>
    </location>
</feature>